<comment type="caution">
    <text evidence="2">The sequence shown here is derived from an EMBL/GenBank/DDBJ whole genome shotgun (WGS) entry which is preliminary data.</text>
</comment>
<reference evidence="2" key="1">
    <citation type="submission" date="2021-03" db="EMBL/GenBank/DDBJ databases">
        <authorList>
            <person name="Bekaert M."/>
        </authorList>
    </citation>
    <scope>NUCLEOTIDE SEQUENCE</scope>
</reference>
<gene>
    <name evidence="2" type="ORF">MEDL_1602</name>
</gene>
<name>A0A8S3PQ85_MYTED</name>
<feature type="region of interest" description="Disordered" evidence="1">
    <location>
        <begin position="242"/>
        <end position="275"/>
    </location>
</feature>
<dbReference type="Proteomes" id="UP000683360">
    <property type="component" value="Unassembled WGS sequence"/>
</dbReference>
<protein>
    <submittedName>
        <fullName evidence="2">Uncharacterized protein</fullName>
    </submittedName>
</protein>
<evidence type="ECO:0000256" key="1">
    <source>
        <dbReference type="SAM" id="MobiDB-lite"/>
    </source>
</evidence>
<sequence>MKNHVKLYDDITIKNRDLLKGLRHHKDIDVAYYYNGSVFGKTKDGLQIIFDIFDDISYRIECERTKDVNNENESVKCLDCQNVAQPYDCTTVTECGRHEECYTRKEITDDGNIYYNVGCKDEQVCRAMTPFGKRDKSKRATTICDKCCNSDLCNLQSLCGSKDLVLGSGETICFACNHGITASQTCNKITLCPQDQQCNSLGDNSNDCTGTRCCSQQLCNTKCDNTAGHTTTMQIQTNAAQTTPFSSTMSTTTSIPVTTHQEKHTTQRHITNSKY</sequence>
<accession>A0A8S3PQ85</accession>
<dbReference type="AlphaFoldDB" id="A0A8S3PQ85"/>
<proteinExistence type="predicted"/>
<organism evidence="2 3">
    <name type="scientific">Mytilus edulis</name>
    <name type="common">Blue mussel</name>
    <dbReference type="NCBI Taxonomy" id="6550"/>
    <lineage>
        <taxon>Eukaryota</taxon>
        <taxon>Metazoa</taxon>
        <taxon>Spiralia</taxon>
        <taxon>Lophotrochozoa</taxon>
        <taxon>Mollusca</taxon>
        <taxon>Bivalvia</taxon>
        <taxon>Autobranchia</taxon>
        <taxon>Pteriomorphia</taxon>
        <taxon>Mytilida</taxon>
        <taxon>Mytiloidea</taxon>
        <taxon>Mytilidae</taxon>
        <taxon>Mytilinae</taxon>
        <taxon>Mytilus</taxon>
    </lineage>
</organism>
<evidence type="ECO:0000313" key="3">
    <source>
        <dbReference type="Proteomes" id="UP000683360"/>
    </source>
</evidence>
<keyword evidence="3" id="KW-1185">Reference proteome</keyword>
<evidence type="ECO:0000313" key="2">
    <source>
        <dbReference type="EMBL" id="CAG2186026.1"/>
    </source>
</evidence>
<dbReference type="OrthoDB" id="6144462at2759"/>
<feature type="compositionally biased region" description="Low complexity" evidence="1">
    <location>
        <begin position="242"/>
        <end position="259"/>
    </location>
</feature>
<dbReference type="EMBL" id="CAJPWZ010000114">
    <property type="protein sequence ID" value="CAG2186026.1"/>
    <property type="molecule type" value="Genomic_DNA"/>
</dbReference>